<accession>A0A1F8EEM8</accession>
<reference evidence="2 3" key="1">
    <citation type="journal article" date="2016" name="Nat. Commun.">
        <title>Thousands of microbial genomes shed light on interconnected biogeochemical processes in an aquifer system.</title>
        <authorList>
            <person name="Anantharaman K."/>
            <person name="Brown C.T."/>
            <person name="Hug L.A."/>
            <person name="Sharon I."/>
            <person name="Castelle C.J."/>
            <person name="Probst A.J."/>
            <person name="Thomas B.C."/>
            <person name="Singh A."/>
            <person name="Wilkins M.J."/>
            <person name="Karaoz U."/>
            <person name="Brodie E.L."/>
            <person name="Williams K.H."/>
            <person name="Hubbard S.S."/>
            <person name="Banfield J.F."/>
        </authorList>
    </citation>
    <scope>NUCLEOTIDE SEQUENCE [LARGE SCALE GENOMIC DNA]</scope>
</reference>
<feature type="compositionally biased region" description="Basic and acidic residues" evidence="1">
    <location>
        <begin position="241"/>
        <end position="250"/>
    </location>
</feature>
<evidence type="ECO:0000256" key="1">
    <source>
        <dbReference type="SAM" id="MobiDB-lite"/>
    </source>
</evidence>
<name>A0A1F8EEM8_9BACT</name>
<protein>
    <submittedName>
        <fullName evidence="2">Uncharacterized protein</fullName>
    </submittedName>
</protein>
<evidence type="ECO:0000313" key="3">
    <source>
        <dbReference type="Proteomes" id="UP000176893"/>
    </source>
</evidence>
<proteinExistence type="predicted"/>
<dbReference type="EMBL" id="MGJB01000001">
    <property type="protein sequence ID" value="OGM99282.1"/>
    <property type="molecule type" value="Genomic_DNA"/>
</dbReference>
<feature type="region of interest" description="Disordered" evidence="1">
    <location>
        <begin position="203"/>
        <end position="250"/>
    </location>
</feature>
<dbReference type="AlphaFoldDB" id="A0A1F8EEM8"/>
<evidence type="ECO:0000313" key="2">
    <source>
        <dbReference type="EMBL" id="OGM99282.1"/>
    </source>
</evidence>
<organism evidence="2 3">
    <name type="scientific">Candidatus Yanofskybacteria bacterium RIFCSPHIGHO2_01_FULL_41_26</name>
    <dbReference type="NCBI Taxonomy" id="1802661"/>
    <lineage>
        <taxon>Bacteria</taxon>
        <taxon>Candidatus Yanofskyibacteriota</taxon>
    </lineage>
</organism>
<sequence length="550" mass="62466">MESMLQVEKPIIAEKSRDELYFDTLKAKRDVLSSHYALGQLRKGRKVEEMSDTEVEDYKSVKEEYDKRRELFLVSFGNLNENDSQKISELTSLTKVEIALSSLDKSTEAKTEAAVPDEVLIGEGHVFNSLIAVESPDRGTTMAEVNRMLKYSQDTARPLETAYWESKKAELFERQEAETNPDRPAPKGFMQRARDAFEKTKDAILGTNRISGGSESVESRMSPLGLRSQPLTQPEAVPQQSEKEPKKPSKWGWLKERGKGVWNFGIWEFHQAERLRIKTKEVENDVRALASNIQHEINLEPEEAETTAWEIVNELKAKNLDISAPEFFEASRDIFEKKARENAEQENYIIQSAWEDLQEKAKKYRGEAGQDVFTEEVRVKFESDLRKELHKVRNGAIKEDVVKFAGVMRKNLDENWQWRYVWGAAEAALGFIGVKYLVMKIEQAALAKLAAAEKAAGAVKGGAGAVEQALTQKMHENVWTTLKEMAQNGPQHLNLDNSTLQELSQKVLDFNSMYEQEWVNQAVEGLRSSRVLPEGLPINIPPEVLKVLGY</sequence>
<comment type="caution">
    <text evidence="2">The sequence shown here is derived from an EMBL/GenBank/DDBJ whole genome shotgun (WGS) entry which is preliminary data.</text>
</comment>
<dbReference type="STRING" id="1802661.A2649_04035"/>
<gene>
    <name evidence="2" type="ORF">A2649_04035</name>
</gene>
<dbReference type="Proteomes" id="UP000176893">
    <property type="component" value="Unassembled WGS sequence"/>
</dbReference>